<proteinExistence type="predicted"/>
<organism evidence="2">
    <name type="scientific">Entomoneis paludosa</name>
    <dbReference type="NCBI Taxonomy" id="265537"/>
    <lineage>
        <taxon>Eukaryota</taxon>
        <taxon>Sar</taxon>
        <taxon>Stramenopiles</taxon>
        <taxon>Ochrophyta</taxon>
        <taxon>Bacillariophyta</taxon>
        <taxon>Bacillariophyceae</taxon>
        <taxon>Bacillariophycidae</taxon>
        <taxon>Entomoneidaceae</taxon>
        <taxon>Entomoneis</taxon>
    </lineage>
</organism>
<dbReference type="AlphaFoldDB" id="A0A7S2YEX2"/>
<keyword evidence="1" id="KW-0732">Signal</keyword>
<evidence type="ECO:0000256" key="1">
    <source>
        <dbReference type="SAM" id="SignalP"/>
    </source>
</evidence>
<feature type="chain" id="PRO_5030794952" evidence="1">
    <location>
        <begin position="18"/>
        <end position="270"/>
    </location>
</feature>
<sequence length="270" mass="28485">MTLSLWHPCTLSMLCLAATTMGIAQGFSLSHAKSVRCVERSITPSDAFQSPTCRTSRRSMSTSTFTQLSMSLKPAAIPLMDSGKALARTGELLIDVTTALDLYGGGLSAAGAEMRNAGDSVAQAAASARFKTGTELVIDELRESGTCLLAGAEKLQRAVEEAQQDEDPQLAEVIASMAPLLSSCGSLLEEAGYTILRREAPGVTGQKMQQAGICLQQLADILPQLKEGDDNAILSGQRLTYAAQQMTLAGDQLQGKVQPKSGKSWLKGGM</sequence>
<feature type="signal peptide" evidence="1">
    <location>
        <begin position="1"/>
        <end position="17"/>
    </location>
</feature>
<evidence type="ECO:0000313" key="2">
    <source>
        <dbReference type="EMBL" id="CAD9972462.1"/>
    </source>
</evidence>
<name>A0A7S2YEX2_9STRA</name>
<protein>
    <submittedName>
        <fullName evidence="2">Uncharacterized protein</fullName>
    </submittedName>
</protein>
<reference evidence="2" key="1">
    <citation type="submission" date="2021-01" db="EMBL/GenBank/DDBJ databases">
        <authorList>
            <person name="Corre E."/>
            <person name="Pelletier E."/>
            <person name="Niang G."/>
            <person name="Scheremetjew M."/>
            <person name="Finn R."/>
            <person name="Kale V."/>
            <person name="Holt S."/>
            <person name="Cochrane G."/>
            <person name="Meng A."/>
            <person name="Brown T."/>
            <person name="Cohen L."/>
        </authorList>
    </citation>
    <scope>NUCLEOTIDE SEQUENCE</scope>
    <source>
        <strain evidence="2">CCMP125</strain>
    </source>
</reference>
<dbReference type="EMBL" id="HBHT01022356">
    <property type="protein sequence ID" value="CAD9972462.1"/>
    <property type="molecule type" value="Transcribed_RNA"/>
</dbReference>
<accession>A0A7S2YEX2</accession>
<gene>
    <name evidence="2" type="ORF">APAL1065_LOCUS14995</name>
</gene>